<feature type="transmembrane region" description="Helical" evidence="1">
    <location>
        <begin position="36"/>
        <end position="56"/>
    </location>
</feature>
<reference evidence="2" key="1">
    <citation type="submission" date="2023-01" db="EMBL/GenBank/DDBJ databases">
        <title>Genome sequencing of Photorhabdus bodei 09-20.</title>
        <authorList>
            <person name="Kalindamar S."/>
            <person name="Kumru S."/>
        </authorList>
    </citation>
    <scope>NUCLEOTIDE SEQUENCE</scope>
    <source>
        <strain evidence="2">09-20</strain>
    </source>
</reference>
<dbReference type="RefSeq" id="WP_271865689.1">
    <property type="nucleotide sequence ID" value="NZ_JAQMFO010000002.1"/>
</dbReference>
<accession>A0AAW6BFY1</accession>
<keyword evidence="1" id="KW-1133">Transmembrane helix</keyword>
<keyword evidence="1" id="KW-0812">Transmembrane</keyword>
<organism evidence="2 3">
    <name type="scientific">Photorhabdus bodei</name>
    <dbReference type="NCBI Taxonomy" id="2029681"/>
    <lineage>
        <taxon>Bacteria</taxon>
        <taxon>Pseudomonadati</taxon>
        <taxon>Pseudomonadota</taxon>
        <taxon>Gammaproteobacteria</taxon>
        <taxon>Enterobacterales</taxon>
        <taxon>Morganellaceae</taxon>
        <taxon>Photorhabdus</taxon>
    </lineage>
</organism>
<comment type="caution">
    <text evidence="2">The sequence shown here is derived from an EMBL/GenBank/DDBJ whole genome shotgun (WGS) entry which is preliminary data.</text>
</comment>
<dbReference type="Proteomes" id="UP001212996">
    <property type="component" value="Unassembled WGS sequence"/>
</dbReference>
<evidence type="ECO:0000313" key="2">
    <source>
        <dbReference type="EMBL" id="MDB6370740.1"/>
    </source>
</evidence>
<keyword evidence="1" id="KW-0472">Membrane</keyword>
<evidence type="ECO:0000256" key="1">
    <source>
        <dbReference type="SAM" id="Phobius"/>
    </source>
</evidence>
<proteinExistence type="predicted"/>
<name>A0AAW6BFY1_9GAMM</name>
<sequence>MTGVSECSQQRGSLKDNGYRLNRNSICIYYDHNDNLYFVSPVNYVNFIWLAAIFILGKELLSRISESSHQMVFLMNFVCFCLTPISKK</sequence>
<feature type="transmembrane region" description="Helical" evidence="1">
    <location>
        <begin position="68"/>
        <end position="86"/>
    </location>
</feature>
<evidence type="ECO:0000313" key="3">
    <source>
        <dbReference type="Proteomes" id="UP001212996"/>
    </source>
</evidence>
<gene>
    <name evidence="2" type="ORF">PH362_01875</name>
</gene>
<dbReference type="EMBL" id="JAQMFO010000002">
    <property type="protein sequence ID" value="MDB6370740.1"/>
    <property type="molecule type" value="Genomic_DNA"/>
</dbReference>
<dbReference type="AlphaFoldDB" id="A0AAW6BFY1"/>
<protein>
    <submittedName>
        <fullName evidence="2">Uncharacterized protein</fullName>
    </submittedName>
</protein>